<keyword evidence="3" id="KW-1185">Reference proteome</keyword>
<sequence length="154" mass="17745">MEAAQDTEKLFENFGETSNRFPEDDTPVIKTDLSSDMNQRPAFTEGGMEWLPVNEDSDLASDDVVDSYEKKRVRLPSHTINEVADVEQENRKEIPSFPKSVYQPIDSFRNHDESSYEKPTFGIFPQDDEDENFQWNPRFTSSIDVSQLPFANRG</sequence>
<dbReference type="AlphaFoldDB" id="A0A087T128"/>
<dbReference type="OrthoDB" id="6424868at2759"/>
<gene>
    <name evidence="2" type="ORF">X975_10780</name>
</gene>
<feature type="non-terminal residue" evidence="2">
    <location>
        <position position="154"/>
    </location>
</feature>
<reference evidence="2 3" key="1">
    <citation type="submission" date="2013-11" db="EMBL/GenBank/DDBJ databases">
        <title>Genome sequencing of Stegodyphus mimosarum.</title>
        <authorList>
            <person name="Bechsgaard J."/>
        </authorList>
    </citation>
    <scope>NUCLEOTIDE SEQUENCE [LARGE SCALE GENOMIC DNA]</scope>
</reference>
<proteinExistence type="predicted"/>
<feature type="region of interest" description="Disordered" evidence="1">
    <location>
        <begin position="103"/>
        <end position="133"/>
    </location>
</feature>
<name>A0A087T128_STEMI</name>
<evidence type="ECO:0000313" key="2">
    <source>
        <dbReference type="EMBL" id="KFM58817.1"/>
    </source>
</evidence>
<feature type="compositionally biased region" description="Basic and acidic residues" evidence="1">
    <location>
        <begin position="1"/>
        <end position="11"/>
    </location>
</feature>
<dbReference type="EMBL" id="KK112916">
    <property type="protein sequence ID" value="KFM58817.1"/>
    <property type="molecule type" value="Genomic_DNA"/>
</dbReference>
<evidence type="ECO:0000256" key="1">
    <source>
        <dbReference type="SAM" id="MobiDB-lite"/>
    </source>
</evidence>
<organism evidence="2 3">
    <name type="scientific">Stegodyphus mimosarum</name>
    <name type="common">African social velvet spider</name>
    <dbReference type="NCBI Taxonomy" id="407821"/>
    <lineage>
        <taxon>Eukaryota</taxon>
        <taxon>Metazoa</taxon>
        <taxon>Ecdysozoa</taxon>
        <taxon>Arthropoda</taxon>
        <taxon>Chelicerata</taxon>
        <taxon>Arachnida</taxon>
        <taxon>Araneae</taxon>
        <taxon>Araneomorphae</taxon>
        <taxon>Entelegynae</taxon>
        <taxon>Eresoidea</taxon>
        <taxon>Eresidae</taxon>
        <taxon>Stegodyphus</taxon>
    </lineage>
</organism>
<accession>A0A087T128</accession>
<protein>
    <submittedName>
        <fullName evidence="2">Uncharacterized protein</fullName>
    </submittedName>
</protein>
<evidence type="ECO:0000313" key="3">
    <source>
        <dbReference type="Proteomes" id="UP000054359"/>
    </source>
</evidence>
<feature type="region of interest" description="Disordered" evidence="1">
    <location>
        <begin position="1"/>
        <end position="47"/>
    </location>
</feature>
<dbReference type="Proteomes" id="UP000054359">
    <property type="component" value="Unassembled WGS sequence"/>
</dbReference>